<evidence type="ECO:0000256" key="6">
    <source>
        <dbReference type="SAM" id="MobiDB-lite"/>
    </source>
</evidence>
<dbReference type="EMBL" id="MTSL01000167">
    <property type="protein sequence ID" value="PJF17674.1"/>
    <property type="molecule type" value="Genomic_DNA"/>
</dbReference>
<keyword evidence="4" id="KW-0689">Ribosomal protein</keyword>
<dbReference type="OrthoDB" id="5211809at2759"/>
<protein>
    <recommendedName>
        <fullName evidence="7">Plectin/eS10 N-terminal domain-containing protein</fullName>
    </recommendedName>
</protein>
<sequence length="128" mass="14764">MMIVPKSDIKTIYTYLLTEGVMVVKKDVRLPKHADIPVANLHAMSVLKSLKSRGFVTEEFSWQHHYYYLNDEGIMYLRGYLHMPESVVPATIAKAAARRPREEEGERRPRGEEGYRRGGWRGKQEATA</sequence>
<dbReference type="InterPro" id="IPR037447">
    <property type="entry name" value="Ribosomal_eS10"/>
</dbReference>
<evidence type="ECO:0000256" key="3">
    <source>
        <dbReference type="ARBA" id="ARBA00022490"/>
    </source>
</evidence>
<evidence type="ECO:0000256" key="2">
    <source>
        <dbReference type="ARBA" id="ARBA00007278"/>
    </source>
</evidence>
<accession>A0A2H9TIU1</accession>
<keyword evidence="3" id="KW-0963">Cytoplasm</keyword>
<feature type="compositionally biased region" description="Basic and acidic residues" evidence="6">
    <location>
        <begin position="99"/>
        <end position="116"/>
    </location>
</feature>
<organism evidence="8 9">
    <name type="scientific">Paramicrosporidium saccamoebae</name>
    <dbReference type="NCBI Taxonomy" id="1246581"/>
    <lineage>
        <taxon>Eukaryota</taxon>
        <taxon>Fungi</taxon>
        <taxon>Fungi incertae sedis</taxon>
        <taxon>Cryptomycota</taxon>
        <taxon>Cryptomycota incertae sedis</taxon>
        <taxon>Paramicrosporidium</taxon>
    </lineage>
</organism>
<evidence type="ECO:0000259" key="7">
    <source>
        <dbReference type="Pfam" id="PF03501"/>
    </source>
</evidence>
<keyword evidence="9" id="KW-1185">Reference proteome</keyword>
<reference evidence="8 9" key="1">
    <citation type="submission" date="2016-10" db="EMBL/GenBank/DDBJ databases">
        <title>The genome of Paramicrosporidium saccamoebae is the missing link in understanding Cryptomycota and Microsporidia evolution.</title>
        <authorList>
            <person name="Quandt C.A."/>
            <person name="Beaudet D."/>
            <person name="Corsaro D."/>
            <person name="Michel R."/>
            <person name="Corradi N."/>
            <person name="James T."/>
        </authorList>
    </citation>
    <scope>NUCLEOTIDE SEQUENCE [LARGE SCALE GENOMIC DNA]</scope>
    <source>
        <strain evidence="8 9">KSL3</strain>
    </source>
</reference>
<proteinExistence type="inferred from homology"/>
<evidence type="ECO:0000313" key="9">
    <source>
        <dbReference type="Proteomes" id="UP000240830"/>
    </source>
</evidence>
<dbReference type="STRING" id="1246581.A0A2H9TIU1"/>
<keyword evidence="5" id="KW-0687">Ribonucleoprotein</keyword>
<gene>
    <name evidence="8" type="ORF">PSACC_02525</name>
</gene>
<dbReference type="Pfam" id="PF03501">
    <property type="entry name" value="S10_plectin"/>
    <property type="match status" value="1"/>
</dbReference>
<evidence type="ECO:0000256" key="1">
    <source>
        <dbReference type="ARBA" id="ARBA00004496"/>
    </source>
</evidence>
<comment type="subcellular location">
    <subcellularLocation>
        <location evidence="1">Cytoplasm</location>
    </subcellularLocation>
</comment>
<evidence type="ECO:0000313" key="8">
    <source>
        <dbReference type="EMBL" id="PJF17674.1"/>
    </source>
</evidence>
<dbReference type="InterPro" id="IPR036388">
    <property type="entry name" value="WH-like_DNA-bd_sf"/>
</dbReference>
<dbReference type="GO" id="GO:0003723">
    <property type="term" value="F:RNA binding"/>
    <property type="evidence" value="ECO:0007669"/>
    <property type="project" value="TreeGrafter"/>
</dbReference>
<dbReference type="Gene3D" id="1.10.10.10">
    <property type="entry name" value="Winged helix-like DNA-binding domain superfamily/Winged helix DNA-binding domain"/>
    <property type="match status" value="1"/>
</dbReference>
<dbReference type="AlphaFoldDB" id="A0A2H9TIU1"/>
<dbReference type="GO" id="GO:0022627">
    <property type="term" value="C:cytosolic small ribosomal subunit"/>
    <property type="evidence" value="ECO:0007669"/>
    <property type="project" value="TreeGrafter"/>
</dbReference>
<name>A0A2H9TIU1_9FUNG</name>
<comment type="similarity">
    <text evidence="2">Belongs to the eukaryotic ribosomal protein eS10 family.</text>
</comment>
<dbReference type="InterPro" id="IPR005326">
    <property type="entry name" value="Plectin_eS10_N"/>
</dbReference>
<dbReference type="GO" id="GO:0003735">
    <property type="term" value="F:structural constituent of ribosome"/>
    <property type="evidence" value="ECO:0007669"/>
    <property type="project" value="TreeGrafter"/>
</dbReference>
<comment type="caution">
    <text evidence="8">The sequence shown here is derived from an EMBL/GenBank/DDBJ whole genome shotgun (WGS) entry which is preliminary data.</text>
</comment>
<evidence type="ECO:0000256" key="5">
    <source>
        <dbReference type="ARBA" id="ARBA00023274"/>
    </source>
</evidence>
<dbReference type="Proteomes" id="UP000240830">
    <property type="component" value="Unassembled WGS sequence"/>
</dbReference>
<evidence type="ECO:0000256" key="4">
    <source>
        <dbReference type="ARBA" id="ARBA00022980"/>
    </source>
</evidence>
<dbReference type="FunFam" id="1.10.10.10:FF:000025">
    <property type="entry name" value="40S ribosomal protein S10"/>
    <property type="match status" value="1"/>
</dbReference>
<dbReference type="PANTHER" id="PTHR12146">
    <property type="entry name" value="40S RIBOSOMAL PROTEIN S10"/>
    <property type="match status" value="1"/>
</dbReference>
<dbReference type="PANTHER" id="PTHR12146:SF0">
    <property type="entry name" value="RIBOSOMAL PROTEIN S10"/>
    <property type="match status" value="1"/>
</dbReference>
<feature type="domain" description="Plectin/eS10 N-terminal" evidence="7">
    <location>
        <begin position="4"/>
        <end position="95"/>
    </location>
</feature>
<feature type="region of interest" description="Disordered" evidence="6">
    <location>
        <begin position="94"/>
        <end position="128"/>
    </location>
</feature>